<dbReference type="Proteomes" id="UP001060733">
    <property type="component" value="Chromosome"/>
</dbReference>
<protein>
    <submittedName>
        <fullName evidence="2">Uncharacterized protein</fullName>
    </submittedName>
</protein>
<evidence type="ECO:0000313" key="2">
    <source>
        <dbReference type="EMBL" id="UXY39089.1"/>
    </source>
</evidence>
<keyword evidence="3" id="KW-1185">Reference proteome</keyword>
<feature type="compositionally biased region" description="Basic and acidic residues" evidence="1">
    <location>
        <begin position="68"/>
        <end position="79"/>
    </location>
</feature>
<gene>
    <name evidence="2" type="ORF">N8I86_32850</name>
</gene>
<reference evidence="2" key="1">
    <citation type="submission" date="2022-10" db="EMBL/GenBank/DDBJ databases">
        <authorList>
            <person name="Mo P."/>
        </authorList>
    </citation>
    <scope>NUCLEOTIDE SEQUENCE</scope>
    <source>
        <strain evidence="2">HUAS 14-6</strain>
    </source>
</reference>
<evidence type="ECO:0000313" key="3">
    <source>
        <dbReference type="Proteomes" id="UP001060733"/>
    </source>
</evidence>
<evidence type="ECO:0000256" key="1">
    <source>
        <dbReference type="SAM" id="MobiDB-lite"/>
    </source>
</evidence>
<dbReference type="EMBL" id="CP106795">
    <property type="protein sequence ID" value="UXY39089.1"/>
    <property type="molecule type" value="Genomic_DNA"/>
</dbReference>
<dbReference type="RefSeq" id="WP_263279421.1">
    <property type="nucleotide sequence ID" value="NZ_CP106795.1"/>
</dbReference>
<organism evidence="2 3">
    <name type="scientific">Streptomyces albidocamelliae</name>
    <dbReference type="NCBI Taxonomy" id="2981135"/>
    <lineage>
        <taxon>Bacteria</taxon>
        <taxon>Bacillati</taxon>
        <taxon>Actinomycetota</taxon>
        <taxon>Actinomycetes</taxon>
        <taxon>Kitasatosporales</taxon>
        <taxon>Streptomycetaceae</taxon>
        <taxon>Streptomyces</taxon>
    </lineage>
</organism>
<accession>A0ABY6EXE6</accession>
<proteinExistence type="predicted"/>
<name>A0ABY6EXE6_9ACTN</name>
<feature type="compositionally biased region" description="Acidic residues" evidence="1">
    <location>
        <begin position="40"/>
        <end position="53"/>
    </location>
</feature>
<sequence length="79" mass="8271">MAEQQQRESGTGSGAGDRPVPRDMPDQQAQTDEDRRDAVPDEPDGDGVPDTDEAGSGPRGAPRSGTVHPEHPAPEEPTA</sequence>
<feature type="region of interest" description="Disordered" evidence="1">
    <location>
        <begin position="1"/>
        <end position="79"/>
    </location>
</feature>